<proteinExistence type="inferred from homology"/>
<evidence type="ECO:0000256" key="3">
    <source>
        <dbReference type="ARBA" id="ARBA00022777"/>
    </source>
</evidence>
<evidence type="ECO:0000313" key="7">
    <source>
        <dbReference type="Proteomes" id="UP000248806"/>
    </source>
</evidence>
<dbReference type="OrthoDB" id="9782710at2"/>
<evidence type="ECO:0000313" key="6">
    <source>
        <dbReference type="EMBL" id="PZW26335.1"/>
    </source>
</evidence>
<dbReference type="PANTHER" id="PTHR43095:SF2">
    <property type="entry name" value="GLUCONOKINASE"/>
    <property type="match status" value="1"/>
</dbReference>
<accession>A0A326U3U4</accession>
<evidence type="ECO:0000259" key="5">
    <source>
        <dbReference type="Pfam" id="PF02782"/>
    </source>
</evidence>
<dbReference type="Proteomes" id="UP000248806">
    <property type="component" value="Unassembled WGS sequence"/>
</dbReference>
<dbReference type="InterPro" id="IPR018484">
    <property type="entry name" value="FGGY_N"/>
</dbReference>
<dbReference type="GO" id="GO:0016301">
    <property type="term" value="F:kinase activity"/>
    <property type="evidence" value="ECO:0007669"/>
    <property type="project" value="UniProtKB-KW"/>
</dbReference>
<keyword evidence="2" id="KW-0808">Transferase</keyword>
<organism evidence="6 7">
    <name type="scientific">Thermosporothrix hazakensis</name>
    <dbReference type="NCBI Taxonomy" id="644383"/>
    <lineage>
        <taxon>Bacteria</taxon>
        <taxon>Bacillati</taxon>
        <taxon>Chloroflexota</taxon>
        <taxon>Ktedonobacteria</taxon>
        <taxon>Ktedonobacterales</taxon>
        <taxon>Thermosporotrichaceae</taxon>
        <taxon>Thermosporothrix</taxon>
    </lineage>
</organism>
<dbReference type="PIRSF" id="PIRSF000538">
    <property type="entry name" value="GlpK"/>
    <property type="match status" value="1"/>
</dbReference>
<dbReference type="Gene3D" id="3.30.420.40">
    <property type="match status" value="2"/>
</dbReference>
<dbReference type="PANTHER" id="PTHR43095">
    <property type="entry name" value="SUGAR KINASE"/>
    <property type="match status" value="1"/>
</dbReference>
<sequence length="517" mass="56811">MTDDVSLKTEWSRFKPPFILALDVGTSSTRALLVDARGVVLPESESQYTYQMKTSNEGEVSVDADTLTELVVRTIDEVLHHCGPGAQQIGAVAIDTFWHSLLGVDETNRPTTPVIAWNDTRAVASVGLLRQQFHEQTIRARTGVGFHASYWPAKLLWMAIKQPDVFQQTKYWLSYGDYLLYRLLGRSMTTLSMASGTGLLLTREGCWDEELLRFVRVRPEQLPSLSESQKYIQGLRPEYAQRWPVLKDVPWFLPVGDGAAANVGSGASGVGYWALTIGTSSAMRAVVDPTKVTPPHGLWLYLIDKKRGLLGGALSEGGNLLRWFSETLQLPDLKQADQQAAQLEPDSHGLTILPFLAGERSIGWHSEARMTISGLSLHTTPAMIMRAGAEALAYRLWIVYRYLLLALQVDKPDMPRLLGSGGALLGSKTLQQVIADTLGTNLYLSSDEEASARGAALLALEAMGEIEDVAKVQPHLRDPIHPDLARGKIYRSAALRQEALYHLLFGGGESVPPASIL</sequence>
<dbReference type="InterPro" id="IPR050406">
    <property type="entry name" value="FGGY_Carb_Kinase"/>
</dbReference>
<evidence type="ECO:0000256" key="2">
    <source>
        <dbReference type="ARBA" id="ARBA00022679"/>
    </source>
</evidence>
<dbReference type="InterPro" id="IPR018485">
    <property type="entry name" value="FGGY_C"/>
</dbReference>
<dbReference type="CDD" id="cd07770">
    <property type="entry name" value="ASKHA_NBD_FGGY_GntK"/>
    <property type="match status" value="1"/>
</dbReference>
<keyword evidence="3 6" id="KW-0418">Kinase</keyword>
<name>A0A326U3U4_THEHA</name>
<dbReference type="Pfam" id="PF00370">
    <property type="entry name" value="FGGY_N"/>
    <property type="match status" value="1"/>
</dbReference>
<feature type="domain" description="Carbohydrate kinase FGGY C-terminal" evidence="5">
    <location>
        <begin position="274"/>
        <end position="462"/>
    </location>
</feature>
<comment type="similarity">
    <text evidence="1">Belongs to the FGGY kinase family.</text>
</comment>
<gene>
    <name evidence="6" type="ORF">EI42_03915</name>
</gene>
<reference evidence="6 7" key="1">
    <citation type="submission" date="2018-06" db="EMBL/GenBank/DDBJ databases">
        <title>Genomic Encyclopedia of Archaeal and Bacterial Type Strains, Phase II (KMG-II): from individual species to whole genera.</title>
        <authorList>
            <person name="Goeker M."/>
        </authorList>
    </citation>
    <scope>NUCLEOTIDE SEQUENCE [LARGE SCALE GENOMIC DNA]</scope>
    <source>
        <strain evidence="6 7">ATCC BAA-1881</strain>
    </source>
</reference>
<dbReference type="Pfam" id="PF02782">
    <property type="entry name" value="FGGY_C"/>
    <property type="match status" value="1"/>
</dbReference>
<keyword evidence="7" id="KW-1185">Reference proteome</keyword>
<dbReference type="InterPro" id="IPR043129">
    <property type="entry name" value="ATPase_NBD"/>
</dbReference>
<protein>
    <submittedName>
        <fullName evidence="6">Gluconokinase</fullName>
    </submittedName>
</protein>
<dbReference type="EMBL" id="QKUF01000015">
    <property type="protein sequence ID" value="PZW26335.1"/>
    <property type="molecule type" value="Genomic_DNA"/>
</dbReference>
<evidence type="ECO:0000256" key="1">
    <source>
        <dbReference type="ARBA" id="ARBA00009156"/>
    </source>
</evidence>
<dbReference type="GO" id="GO:0005975">
    <property type="term" value="P:carbohydrate metabolic process"/>
    <property type="evidence" value="ECO:0007669"/>
    <property type="project" value="InterPro"/>
</dbReference>
<comment type="caution">
    <text evidence="6">The sequence shown here is derived from an EMBL/GenBank/DDBJ whole genome shotgun (WGS) entry which is preliminary data.</text>
</comment>
<evidence type="ECO:0000259" key="4">
    <source>
        <dbReference type="Pfam" id="PF00370"/>
    </source>
</evidence>
<dbReference type="InterPro" id="IPR000577">
    <property type="entry name" value="Carb_kinase_FGGY"/>
</dbReference>
<dbReference type="RefSeq" id="WP_111324260.1">
    <property type="nucleotide sequence ID" value="NZ_BIFX01000001.1"/>
</dbReference>
<feature type="domain" description="Carbohydrate kinase FGGY N-terminal" evidence="4">
    <location>
        <begin position="19"/>
        <end position="264"/>
    </location>
</feature>
<dbReference type="AlphaFoldDB" id="A0A326U3U4"/>
<dbReference type="SUPFAM" id="SSF53067">
    <property type="entry name" value="Actin-like ATPase domain"/>
    <property type="match status" value="2"/>
</dbReference>